<evidence type="ECO:0000313" key="1">
    <source>
        <dbReference type="EMBL" id="PJJ62949.1"/>
    </source>
</evidence>
<keyword evidence="2" id="KW-1185">Reference proteome</keyword>
<protein>
    <recommendedName>
        <fullName evidence="3">LysM domain-containing protein</fullName>
    </recommendedName>
</protein>
<dbReference type="OrthoDB" id="1081532at2"/>
<evidence type="ECO:0000313" key="2">
    <source>
        <dbReference type="Proteomes" id="UP000228740"/>
    </source>
</evidence>
<comment type="caution">
    <text evidence="1">The sequence shown here is derived from an EMBL/GenBank/DDBJ whole genome shotgun (WGS) entry which is preliminary data.</text>
</comment>
<reference evidence="1 2" key="1">
    <citation type="submission" date="2017-11" db="EMBL/GenBank/DDBJ databases">
        <title>Genomic Encyclopedia of Archaeal and Bacterial Type Strains, Phase II (KMG-II): From Individual Species to Whole Genera.</title>
        <authorList>
            <person name="Goeker M."/>
        </authorList>
    </citation>
    <scope>NUCLEOTIDE SEQUENCE [LARGE SCALE GENOMIC DNA]</scope>
    <source>
        <strain evidence="1 2">DSM 27617</strain>
    </source>
</reference>
<name>A0A2M9BXZ2_9FLAO</name>
<organism evidence="1 2">
    <name type="scientific">Chryseobacterium geocarposphaerae</name>
    <dbReference type="NCBI Taxonomy" id="1416776"/>
    <lineage>
        <taxon>Bacteria</taxon>
        <taxon>Pseudomonadati</taxon>
        <taxon>Bacteroidota</taxon>
        <taxon>Flavobacteriia</taxon>
        <taxon>Flavobacteriales</taxon>
        <taxon>Weeksellaceae</taxon>
        <taxon>Chryseobacterium group</taxon>
        <taxon>Chryseobacterium</taxon>
    </lineage>
</organism>
<sequence>MKSNLYKIQLKEKDSISDVATDLGIDVKVLIDFHNSNSQPHEWIRKDLTIAPWVKELIIPDTAENLRKIKNLRESKDVVQLVQTEVKARYKIVQKIDMQISGSSMIDSETEIIWNHSKTKKENVFYSDIKQESHQIKYIKSIYRQFAEYMQKLNKPLEHLILELFDEGKVKALSNQNEVKEIWSSLKKELKPEMGNTPEEKNMIEGGDKDFSNTLPLINNNVLYKLFFNDLFYQYSELDIFVDLEQQEYISQIFAAEKVMLSKKRKVKKEGDLVRIKLYYESDPKKNGRLKEIYNTKLKDFLQEDYSYSLTWSIEYLFEIRQGKMLSCHSKIKEQASSKYCHLTEHTIELI</sequence>
<proteinExistence type="predicted"/>
<dbReference type="Proteomes" id="UP000228740">
    <property type="component" value="Unassembled WGS sequence"/>
</dbReference>
<accession>A0A2M9BXZ2</accession>
<gene>
    <name evidence="1" type="ORF">CLV73_3466</name>
</gene>
<dbReference type="AlphaFoldDB" id="A0A2M9BXZ2"/>
<dbReference type="RefSeq" id="WP_100378079.1">
    <property type="nucleotide sequence ID" value="NZ_PGFD01000003.1"/>
</dbReference>
<evidence type="ECO:0008006" key="3">
    <source>
        <dbReference type="Google" id="ProtNLM"/>
    </source>
</evidence>
<dbReference type="EMBL" id="PGFD01000003">
    <property type="protein sequence ID" value="PJJ62949.1"/>
    <property type="molecule type" value="Genomic_DNA"/>
</dbReference>